<name>A0ABU7V1I8_9GAMM</name>
<proteinExistence type="predicted"/>
<accession>A0ABU7V1I8</accession>
<keyword evidence="2" id="KW-1185">Reference proteome</keyword>
<evidence type="ECO:0000313" key="2">
    <source>
        <dbReference type="Proteomes" id="UP001356170"/>
    </source>
</evidence>
<dbReference type="Proteomes" id="UP001356170">
    <property type="component" value="Unassembled WGS sequence"/>
</dbReference>
<organism evidence="1 2">
    <name type="scientific">Aquilutibacter rugosus</name>
    <dbReference type="NCBI Taxonomy" id="3115820"/>
    <lineage>
        <taxon>Bacteria</taxon>
        <taxon>Pseudomonadati</taxon>
        <taxon>Pseudomonadota</taxon>
        <taxon>Gammaproteobacteria</taxon>
        <taxon>Lysobacterales</taxon>
        <taxon>Lysobacteraceae</taxon>
        <taxon>Aquilutibacter</taxon>
    </lineage>
</organism>
<protein>
    <recommendedName>
        <fullName evidence="3">O-spanin</fullName>
    </recommendedName>
</protein>
<sequence>MNRAVSILAIAAMLTGCQAFGERQEIPAGVVVRTEKVEVVRKVYVPIDADLLKRCAWTKGVKPSAALTELVIRKGCLEQYERQLQTISGIQGRAK</sequence>
<evidence type="ECO:0008006" key="3">
    <source>
        <dbReference type="Google" id="ProtNLM"/>
    </source>
</evidence>
<reference evidence="1 2" key="1">
    <citation type="submission" date="2024-01" db="EMBL/GenBank/DDBJ databases">
        <title>Novel species of the genus Luteimonas isolated from rivers.</title>
        <authorList>
            <person name="Lu H."/>
        </authorList>
    </citation>
    <scope>NUCLEOTIDE SEQUENCE [LARGE SCALE GENOMIC DNA]</scope>
    <source>
        <strain evidence="1 2">FXH3W</strain>
    </source>
</reference>
<gene>
    <name evidence="1" type="ORF">V3390_09235</name>
</gene>
<dbReference type="EMBL" id="JAZHBO010000002">
    <property type="protein sequence ID" value="MEF2156403.1"/>
    <property type="molecule type" value="Genomic_DNA"/>
</dbReference>
<evidence type="ECO:0000313" key="1">
    <source>
        <dbReference type="EMBL" id="MEF2156403.1"/>
    </source>
</evidence>
<comment type="caution">
    <text evidence="1">The sequence shown here is derived from an EMBL/GenBank/DDBJ whole genome shotgun (WGS) entry which is preliminary data.</text>
</comment>
<dbReference type="RefSeq" id="WP_331704193.1">
    <property type="nucleotide sequence ID" value="NZ_JAZHBO010000002.1"/>
</dbReference>
<dbReference type="PROSITE" id="PS51257">
    <property type="entry name" value="PROKAR_LIPOPROTEIN"/>
    <property type="match status" value="1"/>
</dbReference>